<dbReference type="OrthoDB" id="2951834at2759"/>
<keyword evidence="1" id="KW-0472">Membrane</keyword>
<accession>M2XJT4</accession>
<dbReference type="OMA" id="ASTMCIS"/>
<protein>
    <submittedName>
        <fullName evidence="2">Uncharacterized protein</fullName>
    </submittedName>
</protein>
<dbReference type="EMBL" id="KB446545">
    <property type="protein sequence ID" value="EME39717.1"/>
    <property type="molecule type" value="Genomic_DNA"/>
</dbReference>
<proteinExistence type="predicted"/>
<keyword evidence="3" id="KW-1185">Reference proteome</keyword>
<dbReference type="Proteomes" id="UP000016933">
    <property type="component" value="Unassembled WGS sequence"/>
</dbReference>
<feature type="transmembrane region" description="Helical" evidence="1">
    <location>
        <begin position="164"/>
        <end position="184"/>
    </location>
</feature>
<evidence type="ECO:0000256" key="1">
    <source>
        <dbReference type="SAM" id="Phobius"/>
    </source>
</evidence>
<organism evidence="2 3">
    <name type="scientific">Dothistroma septosporum (strain NZE10 / CBS 128990)</name>
    <name type="common">Red band needle blight fungus</name>
    <name type="synonym">Mycosphaerella pini</name>
    <dbReference type="NCBI Taxonomy" id="675120"/>
    <lineage>
        <taxon>Eukaryota</taxon>
        <taxon>Fungi</taxon>
        <taxon>Dikarya</taxon>
        <taxon>Ascomycota</taxon>
        <taxon>Pezizomycotina</taxon>
        <taxon>Dothideomycetes</taxon>
        <taxon>Dothideomycetidae</taxon>
        <taxon>Mycosphaerellales</taxon>
        <taxon>Mycosphaerellaceae</taxon>
        <taxon>Dothistroma</taxon>
    </lineage>
</organism>
<keyword evidence="1" id="KW-1133">Transmembrane helix</keyword>
<evidence type="ECO:0000313" key="2">
    <source>
        <dbReference type="EMBL" id="EME39717.1"/>
    </source>
</evidence>
<keyword evidence="1" id="KW-0812">Transmembrane</keyword>
<name>M2XJT4_DOTSN</name>
<dbReference type="eggNOG" id="ENOG502RKS1">
    <property type="taxonomic scope" value="Eukaryota"/>
</dbReference>
<evidence type="ECO:0000313" key="3">
    <source>
        <dbReference type="Proteomes" id="UP000016933"/>
    </source>
</evidence>
<gene>
    <name evidence="2" type="ORF">DOTSEDRAFT_28830</name>
</gene>
<dbReference type="HOGENOM" id="CLU_1421390_0_0_1"/>
<dbReference type="AlphaFoldDB" id="M2XJT4"/>
<sequence>MDLLSLSYDVRYLIYQQLFPSSPQIYIQALDKKLYVRLPRSQTIDTSLLRTCRQLNSEAAEFLYSNYLYNIMGGKVDCLATYETFVKALRRHANDEVHVNAFSNGDHASTMCISVHTGRGKMAMLERRGRGVPMPISRIEQEVFERQTTARMSRLMQHYAGGRIKMTVMLAFLGTLVALLAWSLTQIGVCQ</sequence>
<reference evidence="2 3" key="2">
    <citation type="journal article" date="2012" name="PLoS Pathog.">
        <title>Diverse lifestyles and strategies of plant pathogenesis encoded in the genomes of eighteen Dothideomycetes fungi.</title>
        <authorList>
            <person name="Ohm R.A."/>
            <person name="Feau N."/>
            <person name="Henrissat B."/>
            <person name="Schoch C.L."/>
            <person name="Horwitz B.A."/>
            <person name="Barry K.W."/>
            <person name="Condon B.J."/>
            <person name="Copeland A.C."/>
            <person name="Dhillon B."/>
            <person name="Glaser F."/>
            <person name="Hesse C.N."/>
            <person name="Kosti I."/>
            <person name="LaButti K."/>
            <person name="Lindquist E.A."/>
            <person name="Lucas S."/>
            <person name="Salamov A.A."/>
            <person name="Bradshaw R.E."/>
            <person name="Ciuffetti L."/>
            <person name="Hamelin R.C."/>
            <person name="Kema G.H.J."/>
            <person name="Lawrence C."/>
            <person name="Scott J.A."/>
            <person name="Spatafora J.W."/>
            <person name="Turgeon B.G."/>
            <person name="de Wit P.J.G.M."/>
            <person name="Zhong S."/>
            <person name="Goodwin S.B."/>
            <person name="Grigoriev I.V."/>
        </authorList>
    </citation>
    <scope>NUCLEOTIDE SEQUENCE [LARGE SCALE GENOMIC DNA]</scope>
    <source>
        <strain evidence="3">NZE10 / CBS 128990</strain>
    </source>
</reference>
<dbReference type="STRING" id="675120.M2XJT4"/>
<reference evidence="3" key="1">
    <citation type="journal article" date="2012" name="PLoS Genet.">
        <title>The genomes of the fungal plant pathogens Cladosporium fulvum and Dothistroma septosporum reveal adaptation to different hosts and lifestyles but also signatures of common ancestry.</title>
        <authorList>
            <person name="de Wit P.J.G.M."/>
            <person name="van der Burgt A."/>
            <person name="Oekmen B."/>
            <person name="Stergiopoulos I."/>
            <person name="Abd-Elsalam K.A."/>
            <person name="Aerts A.L."/>
            <person name="Bahkali A.H."/>
            <person name="Beenen H.G."/>
            <person name="Chettri P."/>
            <person name="Cox M.P."/>
            <person name="Datema E."/>
            <person name="de Vries R.P."/>
            <person name="Dhillon B."/>
            <person name="Ganley A.R."/>
            <person name="Griffiths S.A."/>
            <person name="Guo Y."/>
            <person name="Hamelin R.C."/>
            <person name="Henrissat B."/>
            <person name="Kabir M.S."/>
            <person name="Jashni M.K."/>
            <person name="Kema G."/>
            <person name="Klaubauf S."/>
            <person name="Lapidus A."/>
            <person name="Levasseur A."/>
            <person name="Lindquist E."/>
            <person name="Mehrabi R."/>
            <person name="Ohm R.A."/>
            <person name="Owen T.J."/>
            <person name="Salamov A."/>
            <person name="Schwelm A."/>
            <person name="Schijlen E."/>
            <person name="Sun H."/>
            <person name="van den Burg H.A."/>
            <person name="van Ham R.C.H.J."/>
            <person name="Zhang S."/>
            <person name="Goodwin S.B."/>
            <person name="Grigoriev I.V."/>
            <person name="Collemare J."/>
            <person name="Bradshaw R.E."/>
        </authorList>
    </citation>
    <scope>NUCLEOTIDE SEQUENCE [LARGE SCALE GENOMIC DNA]</scope>
    <source>
        <strain evidence="3">NZE10 / CBS 128990</strain>
    </source>
</reference>